<sequence length="290" mass="34192">MELTHVDCVYSEAHVVPLLFVSLCDVFGLPCVASLWYSCVWSISLFLFFILLCESNRGFRAMRRVRISIACVSACRTFDSTEKFGKELGFGHKMRDIPVLTGNPRPVAREDAWRCSYKLSDRMEYVLRDVLTKQRWSAAEIQRELDQIFERKERGSRSSLNTWSTVEEFQRTPWYRRYKPTDDTVAKYISYEAMKLLEEALIPPSLRQDPYAHLRKRHMEDNWMNDKFSEENAKHITREKLAQYTPGMPQYGATTRKDFMNFDKKFREANGSNMHVNESYLAWLRAVEKE</sequence>
<organism evidence="2 3">
    <name type="scientific">Strigomonas culicis</name>
    <dbReference type="NCBI Taxonomy" id="28005"/>
    <lineage>
        <taxon>Eukaryota</taxon>
        <taxon>Discoba</taxon>
        <taxon>Euglenozoa</taxon>
        <taxon>Kinetoplastea</taxon>
        <taxon>Metakinetoplastina</taxon>
        <taxon>Trypanosomatida</taxon>
        <taxon>Trypanosomatidae</taxon>
        <taxon>Strigomonadinae</taxon>
        <taxon>Strigomonas</taxon>
    </lineage>
</organism>
<keyword evidence="1" id="KW-1133">Transmembrane helix</keyword>
<proteinExistence type="predicted"/>
<keyword evidence="1" id="KW-0472">Membrane</keyword>
<comment type="caution">
    <text evidence="2">The sequence shown here is derived from an EMBL/GenBank/DDBJ whole genome shotgun (WGS) entry which is preliminary data.</text>
</comment>
<evidence type="ECO:0000313" key="2">
    <source>
        <dbReference type="EMBL" id="EPY30940.1"/>
    </source>
</evidence>
<name>S9W4W9_9TRYP</name>
<gene>
    <name evidence="2" type="ORF">STCU_03763</name>
</gene>
<keyword evidence="3" id="KW-1185">Reference proteome</keyword>
<dbReference type="OrthoDB" id="274897at2759"/>
<dbReference type="AlphaFoldDB" id="S9W4W9"/>
<evidence type="ECO:0000256" key="1">
    <source>
        <dbReference type="SAM" id="Phobius"/>
    </source>
</evidence>
<accession>S9W4W9</accession>
<feature type="transmembrane region" description="Helical" evidence="1">
    <location>
        <begin position="35"/>
        <end position="53"/>
    </location>
</feature>
<evidence type="ECO:0000313" key="3">
    <source>
        <dbReference type="Proteomes" id="UP000015354"/>
    </source>
</evidence>
<reference evidence="2 3" key="1">
    <citation type="journal article" date="2013" name="PLoS ONE">
        <title>Predicting the Proteins of Angomonas deanei, Strigomonas culicis and Their Respective Endosymbionts Reveals New Aspects of the Trypanosomatidae Family.</title>
        <authorList>
            <person name="Motta M.C."/>
            <person name="Martins A.C."/>
            <person name="de Souza S.S."/>
            <person name="Catta-Preta C.M."/>
            <person name="Silva R."/>
            <person name="Klein C.C."/>
            <person name="de Almeida L.G."/>
            <person name="de Lima Cunha O."/>
            <person name="Ciapina L.P."/>
            <person name="Brocchi M."/>
            <person name="Colabardini A.C."/>
            <person name="de Araujo Lima B."/>
            <person name="Machado C.R."/>
            <person name="de Almeida Soares C.M."/>
            <person name="Probst C.M."/>
            <person name="de Menezes C.B."/>
            <person name="Thompson C.E."/>
            <person name="Bartholomeu D.C."/>
            <person name="Gradia D.F."/>
            <person name="Pavoni D.P."/>
            <person name="Grisard E.C."/>
            <person name="Fantinatti-Garboggini F."/>
            <person name="Marchini F.K."/>
            <person name="Rodrigues-Luiz G.F."/>
            <person name="Wagner G."/>
            <person name="Goldman G.H."/>
            <person name="Fietto J.L."/>
            <person name="Elias M.C."/>
            <person name="Goldman M.H."/>
            <person name="Sagot M.F."/>
            <person name="Pereira M."/>
            <person name="Stoco P.H."/>
            <person name="de Mendonca-Neto R.P."/>
            <person name="Teixeira S.M."/>
            <person name="Maciel T.E."/>
            <person name="de Oliveira Mendes T.A."/>
            <person name="Urmenyi T.P."/>
            <person name="de Souza W."/>
            <person name="Schenkman S."/>
            <person name="de Vasconcelos A.T."/>
        </authorList>
    </citation>
    <scope>NUCLEOTIDE SEQUENCE [LARGE SCALE GENOMIC DNA]</scope>
</reference>
<keyword evidence="1" id="KW-0812">Transmembrane</keyword>
<dbReference type="Proteomes" id="UP000015354">
    <property type="component" value="Unassembled WGS sequence"/>
</dbReference>
<dbReference type="EMBL" id="ATMH01003763">
    <property type="protein sequence ID" value="EPY30940.1"/>
    <property type="molecule type" value="Genomic_DNA"/>
</dbReference>
<protein>
    <submittedName>
        <fullName evidence="2">Uncharacterized protein</fullName>
    </submittedName>
</protein>